<feature type="transmembrane region" description="Helical" evidence="9">
    <location>
        <begin position="196"/>
        <end position="217"/>
    </location>
</feature>
<dbReference type="GO" id="GO:0046872">
    <property type="term" value="F:metal ion binding"/>
    <property type="evidence" value="ECO:0007669"/>
    <property type="project" value="UniProtKB-KW"/>
</dbReference>
<dbReference type="PRINTS" id="PR00786">
    <property type="entry name" value="NEPRILYSIN"/>
</dbReference>
<dbReference type="Gene3D" id="3.40.390.10">
    <property type="entry name" value="Collagenase (Catalytic Domain)"/>
    <property type="match status" value="1"/>
</dbReference>
<evidence type="ECO:0000256" key="6">
    <source>
        <dbReference type="ARBA" id="ARBA00022833"/>
    </source>
</evidence>
<evidence type="ECO:0000313" key="12">
    <source>
        <dbReference type="EMBL" id="EEC19893.1"/>
    </source>
</evidence>
<evidence type="ECO:0000256" key="2">
    <source>
        <dbReference type="ARBA" id="ARBA00007357"/>
    </source>
</evidence>
<dbReference type="PaxDb" id="6945-B7QM21"/>
<dbReference type="AlphaFoldDB" id="B7QM21"/>
<keyword evidence="4" id="KW-0479">Metal-binding</keyword>
<dbReference type="PROSITE" id="PS51885">
    <property type="entry name" value="NEPRILYSIN"/>
    <property type="match status" value="1"/>
</dbReference>
<dbReference type="Pfam" id="PF01431">
    <property type="entry name" value="Peptidase_M13"/>
    <property type="match status" value="1"/>
</dbReference>
<evidence type="ECO:0000256" key="1">
    <source>
        <dbReference type="ARBA" id="ARBA00001947"/>
    </source>
</evidence>
<dbReference type="InterPro" id="IPR018497">
    <property type="entry name" value="Peptidase_M13_C"/>
</dbReference>
<dbReference type="PANTHER" id="PTHR11733">
    <property type="entry name" value="ZINC METALLOPROTEASE FAMILY M13 NEPRILYSIN-RELATED"/>
    <property type="match status" value="1"/>
</dbReference>
<sequence length="758" mass="84623">MSDTETTEEDLSDTGESEKRSGWNAEPPSRNLLFTSKVESLLGFEVVGLAGIIVFLVFSPPEKREASEYLLCSNLTCYNLRRHLHSVMNLSENPCDDFYNFVCGQWSDAQRKFDDQFDYLEYRTHSVAKMMLEAQESTFPAPDKPLNVKQKAALSYLACTEVYLRRLDGTSKLQDVFDKHDLHFFKGSRMPSSSDLLQILVALALNWNLPVLFQIVLAPDQRKANKRILSFGFSEALIEWMKHRKRFLTPEALVRCIREFVNVLSTNNVRNATLASALVKMDTEVTAAWSAAAASSGRAGRFLRFEDIANGQMTNAVLEAINGNLATKTNFSSSDEIYASDPRIFRLVDEFLVKYSTNEVRHYIGFHVIRQLAPFTSYRFVISLFGYPEEDDGPILKYVADKCAAAATQLTSFALAMLVFEGALQEERMTEARHLYMELKNETRGSLSWLEPGDRAEAEERLDNLRFMIGWPDRFNKTEAIDKFYSYLPDFKGYYFEFYLTSVQALRDKQKTQLVADPKAPVIANEEDSVLSVLKATAQYSNWHGTVFLPPALLFEPFLFDAGDAFNLGGLGHILAHELWHAALGDVTTGIASDTDTVVSAVRLRKHACLAQRFVDAGGEAKDMHDASVENLADLMGLQAVYSVHKRTNLSSEDVGTGFTPEQLFYIGTCFKWCSATGYGSSNRSLSFTPASLRCNVPLMMAAAQGFGEAFGCRNESKMMQFASATCDAADSGLPDAENVTVSVSSYESRVSDVTHGG</sequence>
<comment type="cofactor">
    <cofactor evidence="1">
        <name>Zn(2+)</name>
        <dbReference type="ChEBI" id="CHEBI:29105"/>
    </cofactor>
</comment>
<keyword evidence="9" id="KW-1133">Transmembrane helix</keyword>
<keyword evidence="9" id="KW-0472">Membrane</keyword>
<dbReference type="Gene3D" id="1.10.1380.10">
    <property type="entry name" value="Neutral endopeptidase , domain2"/>
    <property type="match status" value="1"/>
</dbReference>
<proteinExistence type="inferred from homology"/>
<keyword evidence="9" id="KW-0812">Transmembrane</keyword>
<dbReference type="InterPro" id="IPR042089">
    <property type="entry name" value="Peptidase_M13_dom_2"/>
</dbReference>
<dbReference type="HOGENOM" id="CLU_006187_4_3_1"/>
<reference evidence="13" key="2">
    <citation type="submission" date="2020-05" db="UniProtKB">
        <authorList>
            <consortium name="EnsemblMetazoa"/>
        </authorList>
    </citation>
    <scope>IDENTIFICATION</scope>
    <source>
        <strain evidence="13">wikel</strain>
    </source>
</reference>
<evidence type="ECO:0000313" key="13">
    <source>
        <dbReference type="EnsemblMetazoa" id="ISCW023669-PA"/>
    </source>
</evidence>
<dbReference type="InParanoid" id="B7QM21"/>
<keyword evidence="6" id="KW-0862">Zinc</keyword>
<dbReference type="EnsemblMetazoa" id="ISCW023669-RA">
    <property type="protein sequence ID" value="ISCW023669-PA"/>
    <property type="gene ID" value="ISCW023669"/>
</dbReference>
<evidence type="ECO:0000313" key="14">
    <source>
        <dbReference type="Proteomes" id="UP000001555"/>
    </source>
</evidence>
<feature type="compositionally biased region" description="Acidic residues" evidence="8">
    <location>
        <begin position="1"/>
        <end position="15"/>
    </location>
</feature>
<dbReference type="InterPro" id="IPR024079">
    <property type="entry name" value="MetalloPept_cat_dom_sf"/>
</dbReference>
<protein>
    <submittedName>
        <fullName evidence="12 13">Endothelin-converting enzyme, putative</fullName>
        <ecNumber evidence="12">3.4.24.71</ecNumber>
    </submittedName>
</protein>
<dbReference type="OrthoDB" id="6497701at2759"/>
<comment type="similarity">
    <text evidence="2">Belongs to the peptidase M13 family.</text>
</comment>
<dbReference type="EMBL" id="DS968865">
    <property type="protein sequence ID" value="EEC19893.1"/>
    <property type="molecule type" value="Genomic_DNA"/>
</dbReference>
<dbReference type="GO" id="GO:0005886">
    <property type="term" value="C:plasma membrane"/>
    <property type="evidence" value="ECO:0000318"/>
    <property type="project" value="GO_Central"/>
</dbReference>
<dbReference type="InterPro" id="IPR000718">
    <property type="entry name" value="Peptidase_M13"/>
</dbReference>
<dbReference type="VEuPathDB" id="VectorBase:ISCI023669"/>
<dbReference type="EC" id="3.4.24.71" evidence="12"/>
<gene>
    <name evidence="13" type="primary">8043290</name>
    <name evidence="12" type="ORF">IscW_ISCW023669</name>
</gene>
<evidence type="ECO:0000259" key="10">
    <source>
        <dbReference type="Pfam" id="PF01431"/>
    </source>
</evidence>
<name>B7QM21_IXOSC</name>
<dbReference type="Proteomes" id="UP000001555">
    <property type="component" value="Unassembled WGS sequence"/>
</dbReference>
<dbReference type="PANTHER" id="PTHR11733:SF241">
    <property type="entry name" value="GH26575P-RELATED"/>
    <property type="match status" value="1"/>
</dbReference>
<dbReference type="GO" id="GO:0004222">
    <property type="term" value="F:metalloendopeptidase activity"/>
    <property type="evidence" value="ECO:0000318"/>
    <property type="project" value="GO_Central"/>
</dbReference>
<feature type="domain" description="Peptidase M13 N-terminal" evidence="11">
    <location>
        <begin position="94"/>
        <end position="472"/>
    </location>
</feature>
<accession>B7QM21</accession>
<dbReference type="Pfam" id="PF05649">
    <property type="entry name" value="Peptidase_M13_N"/>
    <property type="match status" value="1"/>
</dbReference>
<organism>
    <name type="scientific">Ixodes scapularis</name>
    <name type="common">Black-legged tick</name>
    <name type="synonym">Deer tick</name>
    <dbReference type="NCBI Taxonomy" id="6945"/>
    <lineage>
        <taxon>Eukaryota</taxon>
        <taxon>Metazoa</taxon>
        <taxon>Ecdysozoa</taxon>
        <taxon>Arthropoda</taxon>
        <taxon>Chelicerata</taxon>
        <taxon>Arachnida</taxon>
        <taxon>Acari</taxon>
        <taxon>Parasitiformes</taxon>
        <taxon>Ixodida</taxon>
        <taxon>Ixodoidea</taxon>
        <taxon>Ixodidae</taxon>
        <taxon>Ixodinae</taxon>
        <taxon>Ixodes</taxon>
    </lineage>
</organism>
<dbReference type="InterPro" id="IPR008753">
    <property type="entry name" value="Peptidase_M13_N"/>
</dbReference>
<evidence type="ECO:0000256" key="9">
    <source>
        <dbReference type="SAM" id="Phobius"/>
    </source>
</evidence>
<dbReference type="GO" id="GO:0016485">
    <property type="term" value="P:protein processing"/>
    <property type="evidence" value="ECO:0000318"/>
    <property type="project" value="GO_Central"/>
</dbReference>
<keyword evidence="14" id="KW-1185">Reference proteome</keyword>
<dbReference type="SUPFAM" id="SSF55486">
    <property type="entry name" value="Metalloproteases ('zincins'), catalytic domain"/>
    <property type="match status" value="1"/>
</dbReference>
<keyword evidence="5 12" id="KW-0378">Hydrolase</keyword>
<dbReference type="VEuPathDB" id="VectorBase:ISCP_032238"/>
<evidence type="ECO:0000259" key="11">
    <source>
        <dbReference type="Pfam" id="PF05649"/>
    </source>
</evidence>
<keyword evidence="3" id="KW-0645">Protease</keyword>
<evidence type="ECO:0000256" key="5">
    <source>
        <dbReference type="ARBA" id="ARBA00022801"/>
    </source>
</evidence>
<dbReference type="EMBL" id="ABJB010335454">
    <property type="status" value="NOT_ANNOTATED_CDS"/>
    <property type="molecule type" value="Genomic_DNA"/>
</dbReference>
<evidence type="ECO:0000256" key="4">
    <source>
        <dbReference type="ARBA" id="ARBA00022723"/>
    </source>
</evidence>
<feature type="transmembrane region" description="Helical" evidence="9">
    <location>
        <begin position="40"/>
        <end position="58"/>
    </location>
</feature>
<evidence type="ECO:0000256" key="7">
    <source>
        <dbReference type="ARBA" id="ARBA00023049"/>
    </source>
</evidence>
<evidence type="ECO:0000256" key="3">
    <source>
        <dbReference type="ARBA" id="ARBA00022670"/>
    </source>
</evidence>
<feature type="domain" description="Peptidase M13 C-terminal" evidence="10">
    <location>
        <begin position="539"/>
        <end position="721"/>
    </location>
</feature>
<feature type="region of interest" description="Disordered" evidence="8">
    <location>
        <begin position="1"/>
        <end position="24"/>
    </location>
</feature>
<evidence type="ECO:0000256" key="8">
    <source>
        <dbReference type="SAM" id="MobiDB-lite"/>
    </source>
</evidence>
<reference evidence="12 14" key="1">
    <citation type="submission" date="2008-03" db="EMBL/GenBank/DDBJ databases">
        <title>Annotation of Ixodes scapularis.</title>
        <authorList>
            <consortium name="Ixodes scapularis Genome Project Consortium"/>
            <person name="Caler E."/>
            <person name="Hannick L.I."/>
            <person name="Bidwell S."/>
            <person name="Joardar V."/>
            <person name="Thiagarajan M."/>
            <person name="Amedeo P."/>
            <person name="Galinsky K.J."/>
            <person name="Schobel S."/>
            <person name="Inman J."/>
            <person name="Hostetler J."/>
            <person name="Miller J."/>
            <person name="Hammond M."/>
            <person name="Megy K."/>
            <person name="Lawson D."/>
            <person name="Kodira C."/>
            <person name="Sutton G."/>
            <person name="Meyer J."/>
            <person name="Hill C.A."/>
            <person name="Birren B."/>
            <person name="Nene V."/>
            <person name="Collins F."/>
            <person name="Alarcon-Chaidez F."/>
            <person name="Wikel S."/>
            <person name="Strausberg R."/>
        </authorList>
    </citation>
    <scope>NUCLEOTIDE SEQUENCE [LARGE SCALE GENOMIC DNA]</scope>
    <source>
        <strain evidence="14">Wikel</strain>
        <strain evidence="12">Wikel colony</strain>
    </source>
</reference>
<keyword evidence="7" id="KW-0482">Metalloprotease</keyword>
<dbReference type="VEuPathDB" id="VectorBase:ISCW023669"/>